<dbReference type="Pfam" id="PF13537">
    <property type="entry name" value="GATase_7"/>
    <property type="match status" value="1"/>
</dbReference>
<dbReference type="PROSITE" id="PS51278">
    <property type="entry name" value="GATASE_TYPE_2"/>
    <property type="match status" value="1"/>
</dbReference>
<evidence type="ECO:0000256" key="7">
    <source>
        <dbReference type="ARBA" id="ARBA00048741"/>
    </source>
</evidence>
<dbReference type="InterPro" id="IPR051786">
    <property type="entry name" value="ASN_synthetase/amidase"/>
</dbReference>
<dbReference type="RefSeq" id="WP_133944800.1">
    <property type="nucleotide sequence ID" value="NZ_SOEO01000002.1"/>
</dbReference>
<feature type="binding site" evidence="9">
    <location>
        <position position="100"/>
    </location>
    <ligand>
        <name>L-glutamine</name>
        <dbReference type="ChEBI" id="CHEBI:58359"/>
    </ligand>
</feature>
<dbReference type="CDD" id="cd00712">
    <property type="entry name" value="AsnB"/>
    <property type="match status" value="1"/>
</dbReference>
<dbReference type="SUPFAM" id="SSF56235">
    <property type="entry name" value="N-terminal nucleophile aminohydrolases (Ntn hydrolases)"/>
    <property type="match status" value="1"/>
</dbReference>
<dbReference type="SUPFAM" id="SSF52402">
    <property type="entry name" value="Adenine nucleotide alpha hydrolases-like"/>
    <property type="match status" value="1"/>
</dbReference>
<dbReference type="PANTHER" id="PTHR43284:SF1">
    <property type="entry name" value="ASPARAGINE SYNTHETASE"/>
    <property type="match status" value="1"/>
</dbReference>
<dbReference type="InterPro" id="IPR006426">
    <property type="entry name" value="Asn_synth_AEB"/>
</dbReference>
<evidence type="ECO:0000313" key="12">
    <source>
        <dbReference type="Proteomes" id="UP000295313"/>
    </source>
</evidence>
<comment type="catalytic activity">
    <reaction evidence="7">
        <text>L-aspartate + L-glutamine + ATP + H2O = L-asparagine + L-glutamate + AMP + diphosphate + H(+)</text>
        <dbReference type="Rhea" id="RHEA:12228"/>
        <dbReference type="ChEBI" id="CHEBI:15377"/>
        <dbReference type="ChEBI" id="CHEBI:15378"/>
        <dbReference type="ChEBI" id="CHEBI:29985"/>
        <dbReference type="ChEBI" id="CHEBI:29991"/>
        <dbReference type="ChEBI" id="CHEBI:30616"/>
        <dbReference type="ChEBI" id="CHEBI:33019"/>
        <dbReference type="ChEBI" id="CHEBI:58048"/>
        <dbReference type="ChEBI" id="CHEBI:58359"/>
        <dbReference type="ChEBI" id="CHEBI:456215"/>
        <dbReference type="EC" id="6.3.5.4"/>
    </reaction>
</comment>
<feature type="domain" description="Glutamine amidotransferase type-2" evidence="10">
    <location>
        <begin position="2"/>
        <end position="214"/>
    </location>
</feature>
<dbReference type="GO" id="GO:0005524">
    <property type="term" value="F:ATP binding"/>
    <property type="evidence" value="ECO:0007669"/>
    <property type="project" value="UniProtKB-KW"/>
</dbReference>
<evidence type="ECO:0000256" key="8">
    <source>
        <dbReference type="PIRSR" id="PIRSR001589-1"/>
    </source>
</evidence>
<dbReference type="InterPro" id="IPR033738">
    <property type="entry name" value="AsnB_N"/>
</dbReference>
<reference evidence="11 12" key="1">
    <citation type="submission" date="2019-03" db="EMBL/GenBank/DDBJ databases">
        <title>Genomic Encyclopedia of Type Strains, Phase III (KMG-III): the genomes of soil and plant-associated and newly described type strains.</title>
        <authorList>
            <person name="Whitman W."/>
        </authorList>
    </citation>
    <scope>NUCLEOTIDE SEQUENCE [LARGE SCALE GENOMIC DNA]</scope>
    <source>
        <strain evidence="11 12">CGMCC 1.12802</strain>
    </source>
</reference>
<dbReference type="Proteomes" id="UP000295313">
    <property type="component" value="Unassembled WGS sequence"/>
</dbReference>
<dbReference type="EMBL" id="SOEO01000002">
    <property type="protein sequence ID" value="TDX84728.1"/>
    <property type="molecule type" value="Genomic_DNA"/>
</dbReference>
<dbReference type="InterPro" id="IPR014729">
    <property type="entry name" value="Rossmann-like_a/b/a_fold"/>
</dbReference>
<dbReference type="GO" id="GO:0005829">
    <property type="term" value="C:cytosol"/>
    <property type="evidence" value="ECO:0007669"/>
    <property type="project" value="TreeGrafter"/>
</dbReference>
<dbReference type="CDD" id="cd01991">
    <property type="entry name" value="Asn_synthase_B_C"/>
    <property type="match status" value="1"/>
</dbReference>
<dbReference type="InterPro" id="IPR001962">
    <property type="entry name" value="Asn_synthase"/>
</dbReference>
<evidence type="ECO:0000256" key="1">
    <source>
        <dbReference type="ARBA" id="ARBA00005187"/>
    </source>
</evidence>
<dbReference type="Gene3D" id="3.60.20.10">
    <property type="entry name" value="Glutamine Phosphoribosylpyrophosphate, subunit 1, domain 1"/>
    <property type="match status" value="1"/>
</dbReference>
<keyword evidence="12" id="KW-1185">Reference proteome</keyword>
<dbReference type="GO" id="GO:0004066">
    <property type="term" value="F:asparagine synthase (glutamine-hydrolyzing) activity"/>
    <property type="evidence" value="ECO:0007669"/>
    <property type="project" value="UniProtKB-EC"/>
</dbReference>
<comment type="similarity">
    <text evidence="2">Belongs to the asparagine synthetase family.</text>
</comment>
<dbReference type="NCBIfam" id="TIGR01536">
    <property type="entry name" value="asn_synth_AEB"/>
    <property type="match status" value="1"/>
</dbReference>
<gene>
    <name evidence="11" type="ORF">B0I22_2360</name>
</gene>
<dbReference type="GO" id="GO:0006529">
    <property type="term" value="P:asparagine biosynthetic process"/>
    <property type="evidence" value="ECO:0007669"/>
    <property type="project" value="UniProtKB-KW"/>
</dbReference>
<dbReference type="EC" id="6.3.5.4" evidence="3"/>
<protein>
    <recommendedName>
        <fullName evidence="3">asparagine synthase (glutamine-hydrolyzing)</fullName>
        <ecNumber evidence="3">6.3.5.4</ecNumber>
    </recommendedName>
</protein>
<dbReference type="PANTHER" id="PTHR43284">
    <property type="entry name" value="ASPARAGINE SYNTHETASE (GLUTAMINE-HYDROLYZING)"/>
    <property type="match status" value="1"/>
</dbReference>
<name>A0A4R8IFZ2_9FLAO</name>
<evidence type="ECO:0000256" key="5">
    <source>
        <dbReference type="ARBA" id="ARBA00022840"/>
    </source>
</evidence>
<keyword evidence="8" id="KW-0028">Amino-acid biosynthesis</keyword>
<comment type="pathway">
    <text evidence="1">Amino-acid biosynthesis; L-asparagine biosynthesis; L-asparagine from L-aspartate (L-Gln route): step 1/1.</text>
</comment>
<accession>A0A4R8IFZ2</accession>
<evidence type="ECO:0000313" key="11">
    <source>
        <dbReference type="EMBL" id="TDX84728.1"/>
    </source>
</evidence>
<evidence type="ECO:0000256" key="9">
    <source>
        <dbReference type="PIRSR" id="PIRSR001589-2"/>
    </source>
</evidence>
<dbReference type="InterPro" id="IPR029055">
    <property type="entry name" value="Ntn_hydrolases_N"/>
</dbReference>
<dbReference type="InterPro" id="IPR017932">
    <property type="entry name" value="GATase_2_dom"/>
</dbReference>
<evidence type="ECO:0000256" key="2">
    <source>
        <dbReference type="ARBA" id="ARBA00005752"/>
    </source>
</evidence>
<dbReference type="Gene3D" id="3.40.50.620">
    <property type="entry name" value="HUPs"/>
    <property type="match status" value="1"/>
</dbReference>
<keyword evidence="5 9" id="KW-0067">ATP-binding</keyword>
<dbReference type="PIRSF" id="PIRSF001589">
    <property type="entry name" value="Asn_synthetase_glu-h"/>
    <property type="match status" value="1"/>
</dbReference>
<sequence length="623" mass="71663">MCGIAGIVTNNILEKKSYSQILKNMTDSIIHRGPDDEGHEYFQNCFLGFRRLAIVDLSKDGHQPMYSNTRNECITFNGEIYGYRDLKKEITDYPFQSNTDTEVILSLYQKNGSELPQKLNGMFSFAIWDEQKQQLFCARDRFGEKPFYYAFGKNGEFIFASEIKAILATDLVDSELNDEAVHHFLRHMYVDSQQSIYKNIKVLPPAHQLIYNDGKIEISQYWNFPKEELDISEEQAVEKFQTLVEKSVEKQLVADVKVGAFLSGGLDSGTLVALSSEKNQNLTTLGFQYEGDWDEMPDARTIAKKYNTDHKEVALQNADIPKTLVEVLKKLDEPLADTAILATYTICKEASKNMTVVITGNAGDELFGGYKWYQEEKKILEKGGANASLLPFYKIGSTISEKLNLNKSNSYFIDKVFRSKFPDIVAYQKGKVHNNFTEEETFQLMKSRQSYEHQYNFELDKTNLNTPMRMDLTNVIAGDYLVKDDRIAMMHSIELRTPFLDKDLVEFCSMLPAKYKVDENQTKIILRKAFGEKLTENILTKKKQGFGAPISQWLRIPEMENLTTKILKNSSSKIFKKLDFQAVQKQLNYNYKHWSLLVLGIWMEEHYCNDGSLPNFLIKTSDH</sequence>
<evidence type="ECO:0000256" key="6">
    <source>
        <dbReference type="ARBA" id="ARBA00022962"/>
    </source>
</evidence>
<keyword evidence="8" id="KW-0061">Asparagine biosynthesis</keyword>
<comment type="caution">
    <text evidence="11">The sequence shown here is derived from an EMBL/GenBank/DDBJ whole genome shotgun (WGS) entry which is preliminary data.</text>
</comment>
<proteinExistence type="inferred from homology"/>
<dbReference type="AlphaFoldDB" id="A0A4R8IFZ2"/>
<keyword evidence="4 9" id="KW-0547">Nucleotide-binding</keyword>
<dbReference type="Pfam" id="PF00733">
    <property type="entry name" value="Asn_synthase"/>
    <property type="match status" value="1"/>
</dbReference>
<keyword evidence="6 8" id="KW-0315">Glutamine amidotransferase</keyword>
<evidence type="ECO:0000256" key="4">
    <source>
        <dbReference type="ARBA" id="ARBA00022741"/>
    </source>
</evidence>
<dbReference type="OrthoDB" id="9763290at2"/>
<evidence type="ECO:0000259" key="10">
    <source>
        <dbReference type="PROSITE" id="PS51278"/>
    </source>
</evidence>
<organism evidence="11 12">
    <name type="scientific">Epilithonimonas xixisoli</name>
    <dbReference type="NCBI Taxonomy" id="1476462"/>
    <lineage>
        <taxon>Bacteria</taxon>
        <taxon>Pseudomonadati</taxon>
        <taxon>Bacteroidota</taxon>
        <taxon>Flavobacteriia</taxon>
        <taxon>Flavobacteriales</taxon>
        <taxon>Weeksellaceae</taxon>
        <taxon>Chryseobacterium group</taxon>
        <taxon>Epilithonimonas</taxon>
    </lineage>
</organism>
<evidence type="ECO:0000256" key="3">
    <source>
        <dbReference type="ARBA" id="ARBA00012737"/>
    </source>
</evidence>
<feature type="active site" description="For GATase activity" evidence="8">
    <location>
        <position position="2"/>
    </location>
</feature>